<reference evidence="4 5" key="1">
    <citation type="submission" date="2016-03" db="EMBL/GenBank/DDBJ databases">
        <title>Draft genome sequence of the Fonsecaea monophora CBS 269.37.</title>
        <authorList>
            <person name="Bombassaro A."/>
            <person name="Vinicius W.A."/>
            <person name="De Hoog S."/>
            <person name="Sun J."/>
            <person name="Souza E.M."/>
            <person name="Raittz R.T."/>
            <person name="Costa F."/>
            <person name="Leao A.C."/>
            <person name="Tadra-Sfeir M.Z."/>
            <person name="Baura V."/>
            <person name="Balsanelli E."/>
            <person name="Pedrosa F.O."/>
            <person name="Moreno L.F."/>
            <person name="Steffens M.B."/>
            <person name="Xi L."/>
            <person name="Bocca A.L."/>
            <person name="Felipe M.S."/>
            <person name="Teixeira M."/>
            <person name="Telles Filho F.Q."/>
            <person name="Azevedo C.M."/>
            <person name="Gomes R."/>
            <person name="Vicente V.A."/>
        </authorList>
    </citation>
    <scope>NUCLEOTIDE SEQUENCE [LARGE SCALE GENOMIC DNA]</scope>
    <source>
        <strain evidence="4 5">CBS 269.37</strain>
    </source>
</reference>
<gene>
    <name evidence="4" type="ORF">AYO21_10028</name>
</gene>
<dbReference type="InterPro" id="IPR036291">
    <property type="entry name" value="NAD(P)-bd_dom_sf"/>
</dbReference>
<dbReference type="PROSITE" id="PS00061">
    <property type="entry name" value="ADH_SHORT"/>
    <property type="match status" value="1"/>
</dbReference>
<dbReference type="PANTHER" id="PTHR42760">
    <property type="entry name" value="SHORT-CHAIN DEHYDROGENASES/REDUCTASES FAMILY MEMBER"/>
    <property type="match status" value="1"/>
</dbReference>
<organism evidence="4 5">
    <name type="scientific">Fonsecaea monophora</name>
    <dbReference type="NCBI Taxonomy" id="254056"/>
    <lineage>
        <taxon>Eukaryota</taxon>
        <taxon>Fungi</taxon>
        <taxon>Dikarya</taxon>
        <taxon>Ascomycota</taxon>
        <taxon>Pezizomycotina</taxon>
        <taxon>Eurotiomycetes</taxon>
        <taxon>Chaetothyriomycetidae</taxon>
        <taxon>Chaetothyriales</taxon>
        <taxon>Herpotrichiellaceae</taxon>
        <taxon>Fonsecaea</taxon>
    </lineage>
</organism>
<comment type="similarity">
    <text evidence="1 3">Belongs to the short-chain dehydrogenases/reductases (SDR) family.</text>
</comment>
<evidence type="ECO:0000256" key="3">
    <source>
        <dbReference type="RuleBase" id="RU000363"/>
    </source>
</evidence>
<dbReference type="PANTHER" id="PTHR42760:SF45">
    <property type="entry name" value="SHORT CHAIN DEHYDROGENASE_REDUCTASE FAMILY PROTEIN, PUTATIVE (AFU_ORTHOLOGUE AFUA_3G09150)-RELATED"/>
    <property type="match status" value="1"/>
</dbReference>
<dbReference type="SUPFAM" id="SSF51735">
    <property type="entry name" value="NAD(P)-binding Rossmann-fold domains"/>
    <property type="match status" value="1"/>
</dbReference>
<dbReference type="GeneID" id="34605154"/>
<comment type="caution">
    <text evidence="4">The sequence shown here is derived from an EMBL/GenBank/DDBJ whole genome shotgun (WGS) entry which is preliminary data.</text>
</comment>
<evidence type="ECO:0000313" key="4">
    <source>
        <dbReference type="EMBL" id="OAG35794.1"/>
    </source>
</evidence>
<dbReference type="Pfam" id="PF00106">
    <property type="entry name" value="adh_short"/>
    <property type="match status" value="1"/>
</dbReference>
<evidence type="ECO:0000313" key="5">
    <source>
        <dbReference type="Proteomes" id="UP000077002"/>
    </source>
</evidence>
<dbReference type="GO" id="GO:0016616">
    <property type="term" value="F:oxidoreductase activity, acting on the CH-OH group of donors, NAD or NADP as acceptor"/>
    <property type="evidence" value="ECO:0007669"/>
    <property type="project" value="TreeGrafter"/>
</dbReference>
<dbReference type="Gene3D" id="3.40.50.720">
    <property type="entry name" value="NAD(P)-binding Rossmann-like Domain"/>
    <property type="match status" value="1"/>
</dbReference>
<evidence type="ECO:0000256" key="1">
    <source>
        <dbReference type="ARBA" id="ARBA00006484"/>
    </source>
</evidence>
<sequence length="276" mass="29311">MGIQGKVFAVTGAGSGIGRATAIRLAELGAIGIAISDLDQPGLIETQKSCSQYSAAEVTTTRVDASNAEQVDLWLKDTVKRFQRLDGAANIAGIAGGDGQSTESIDQAAWDKMLAVNLTGVMICMRAELPHLTRPGGSIVNVSSTSGLRGLPNNAAYAASKFGVLGLTESTAAEYGKQGIRVNAVLPGPIDTKIFREGEAKGLFNADVHGGQSTADIRHAVSTGQVEEVQQQLLRLQKDNEMEDKLPKHDTVHSVFNDYTQPRTTIYEVSDPPYAR</sequence>
<dbReference type="InterPro" id="IPR020904">
    <property type="entry name" value="Sc_DH/Rdtase_CS"/>
</dbReference>
<dbReference type="CDD" id="cd05233">
    <property type="entry name" value="SDR_c"/>
    <property type="match status" value="1"/>
</dbReference>
<evidence type="ECO:0000256" key="2">
    <source>
        <dbReference type="ARBA" id="ARBA00022857"/>
    </source>
</evidence>
<dbReference type="RefSeq" id="XP_022507746.1">
    <property type="nucleotide sequence ID" value="XM_022659953.1"/>
</dbReference>
<proteinExistence type="inferred from homology"/>
<keyword evidence="2" id="KW-0521">NADP</keyword>
<dbReference type="GO" id="GO:0006633">
    <property type="term" value="P:fatty acid biosynthetic process"/>
    <property type="evidence" value="ECO:0007669"/>
    <property type="project" value="TreeGrafter"/>
</dbReference>
<dbReference type="PRINTS" id="PR00081">
    <property type="entry name" value="GDHRDH"/>
</dbReference>
<dbReference type="OrthoDB" id="1669814at2759"/>
<protein>
    <submittedName>
        <fullName evidence="4">Uncharacterized protein</fullName>
    </submittedName>
</protein>
<dbReference type="GO" id="GO:0048038">
    <property type="term" value="F:quinone binding"/>
    <property type="evidence" value="ECO:0007669"/>
    <property type="project" value="TreeGrafter"/>
</dbReference>
<dbReference type="Proteomes" id="UP000077002">
    <property type="component" value="Unassembled WGS sequence"/>
</dbReference>
<keyword evidence="5" id="KW-1185">Reference proteome</keyword>
<dbReference type="AlphaFoldDB" id="A0A177EUU0"/>
<name>A0A177EUU0_9EURO</name>
<dbReference type="InterPro" id="IPR002347">
    <property type="entry name" value="SDR_fam"/>
</dbReference>
<dbReference type="EMBL" id="LVKK01000108">
    <property type="protein sequence ID" value="OAG35794.1"/>
    <property type="molecule type" value="Genomic_DNA"/>
</dbReference>
<dbReference type="FunFam" id="3.40.50.720:FF:000084">
    <property type="entry name" value="Short-chain dehydrogenase reductase"/>
    <property type="match status" value="1"/>
</dbReference>
<dbReference type="PRINTS" id="PR00080">
    <property type="entry name" value="SDRFAMILY"/>
</dbReference>
<accession>A0A177EUU0</accession>